<evidence type="ECO:0000256" key="3">
    <source>
        <dbReference type="ARBA" id="ARBA00022989"/>
    </source>
</evidence>
<dbReference type="EMBL" id="PQNQ01000009">
    <property type="protein sequence ID" value="RRQ04371.1"/>
    <property type="molecule type" value="Genomic_DNA"/>
</dbReference>
<feature type="transmembrane region" description="Helical" evidence="6">
    <location>
        <begin position="101"/>
        <end position="129"/>
    </location>
</feature>
<evidence type="ECO:0000256" key="4">
    <source>
        <dbReference type="ARBA" id="ARBA00023136"/>
    </source>
</evidence>
<organism evidence="8 9">
    <name type="scientific">Corynebacterium bovis</name>
    <dbReference type="NCBI Taxonomy" id="36808"/>
    <lineage>
        <taxon>Bacteria</taxon>
        <taxon>Bacillati</taxon>
        <taxon>Actinomycetota</taxon>
        <taxon>Actinomycetes</taxon>
        <taxon>Mycobacteriales</taxon>
        <taxon>Corynebacteriaceae</taxon>
        <taxon>Corynebacterium</taxon>
    </lineage>
</organism>
<evidence type="ECO:0000313" key="9">
    <source>
        <dbReference type="Proteomes" id="UP000278422"/>
    </source>
</evidence>
<feature type="transmembrane region" description="Helical" evidence="6">
    <location>
        <begin position="66"/>
        <end position="89"/>
    </location>
</feature>
<keyword evidence="9" id="KW-1185">Reference proteome</keyword>
<gene>
    <name evidence="8" type="ORF">CXF42_04470</name>
</gene>
<dbReference type="InterPro" id="IPR010445">
    <property type="entry name" value="LapA_dom"/>
</dbReference>
<evidence type="ECO:0000313" key="8">
    <source>
        <dbReference type="EMBL" id="RRQ04371.1"/>
    </source>
</evidence>
<evidence type="ECO:0000256" key="6">
    <source>
        <dbReference type="SAM" id="Phobius"/>
    </source>
</evidence>
<protein>
    <submittedName>
        <fullName evidence="8">DUF1049 domain-containing protein</fullName>
    </submittedName>
</protein>
<feature type="compositionally biased region" description="Low complexity" evidence="5">
    <location>
        <begin position="7"/>
        <end position="40"/>
    </location>
</feature>
<evidence type="ECO:0000256" key="5">
    <source>
        <dbReference type="SAM" id="MobiDB-lite"/>
    </source>
</evidence>
<dbReference type="Pfam" id="PF06305">
    <property type="entry name" value="LapA_dom"/>
    <property type="match status" value="1"/>
</dbReference>
<evidence type="ECO:0000256" key="1">
    <source>
        <dbReference type="ARBA" id="ARBA00022475"/>
    </source>
</evidence>
<evidence type="ECO:0000256" key="2">
    <source>
        <dbReference type="ARBA" id="ARBA00022692"/>
    </source>
</evidence>
<dbReference type="Proteomes" id="UP000278422">
    <property type="component" value="Unassembled WGS sequence"/>
</dbReference>
<name>A0A3R8R5K8_9CORY</name>
<feature type="region of interest" description="Disordered" evidence="5">
    <location>
        <begin position="1"/>
        <end position="62"/>
    </location>
</feature>
<proteinExistence type="predicted"/>
<reference evidence="8 9" key="1">
    <citation type="submission" date="2018-01" db="EMBL/GenBank/DDBJ databases">
        <title>Twenty Corynebacterium bovis Genomes.</title>
        <authorList>
            <person name="Gulvik C.A."/>
        </authorList>
    </citation>
    <scope>NUCLEOTIDE SEQUENCE [LARGE SCALE GENOMIC DNA]</scope>
    <source>
        <strain evidence="8 9">16-2004</strain>
    </source>
</reference>
<dbReference type="AlphaFoldDB" id="A0A3R8R5K8"/>
<dbReference type="GO" id="GO:0005886">
    <property type="term" value="C:plasma membrane"/>
    <property type="evidence" value="ECO:0007669"/>
    <property type="project" value="InterPro"/>
</dbReference>
<comment type="caution">
    <text evidence="8">The sequence shown here is derived from an EMBL/GenBank/DDBJ whole genome shotgun (WGS) entry which is preliminary data.</text>
</comment>
<keyword evidence="1" id="KW-1003">Cell membrane</keyword>
<keyword evidence="3 6" id="KW-1133">Transmembrane helix</keyword>
<keyword evidence="2 6" id="KW-0812">Transmembrane</keyword>
<keyword evidence="4 6" id="KW-0472">Membrane</keyword>
<feature type="domain" description="Lipopolysaccharide assembly protein A" evidence="7">
    <location>
        <begin position="90"/>
        <end position="141"/>
    </location>
</feature>
<evidence type="ECO:0000259" key="7">
    <source>
        <dbReference type="Pfam" id="PF06305"/>
    </source>
</evidence>
<accession>A0A3R8R5K8</accession>
<sequence>MGVMTNTPSSPDSPTPATGPDAPAAPDAAAASTPTPAPAAESRRRTHPAGGDGTPDSTTPRVRGSVAGATWVGLIIGALLLILLLVFILQNQDSVAVHFLAWTWTFPVGVGMLIAAVAGALIMACVGVVRMLQLRRQVAETHRV</sequence>